<dbReference type="Proteomes" id="UP001303407">
    <property type="component" value="Chromosome"/>
</dbReference>
<dbReference type="Gene3D" id="2.60.120.200">
    <property type="match status" value="1"/>
</dbReference>
<sequence>MVGGFTGVYVGLYATGKGKKGESEANFDWFEYKTIKL</sequence>
<dbReference type="SUPFAM" id="SSF49899">
    <property type="entry name" value="Concanavalin A-like lectins/glucanases"/>
    <property type="match status" value="1"/>
</dbReference>
<evidence type="ECO:0000259" key="1">
    <source>
        <dbReference type="Pfam" id="PF17851"/>
    </source>
</evidence>
<evidence type="ECO:0000313" key="2">
    <source>
        <dbReference type="EMBL" id="WNH12585.1"/>
    </source>
</evidence>
<dbReference type="InterPro" id="IPR013320">
    <property type="entry name" value="ConA-like_dom_sf"/>
</dbReference>
<dbReference type="InterPro" id="IPR041542">
    <property type="entry name" value="GH43_C2"/>
</dbReference>
<feature type="domain" description="Beta-xylosidase C-terminal Concanavalin A-like" evidence="1">
    <location>
        <begin position="3"/>
        <end position="33"/>
    </location>
</feature>
<name>A0ABY9Y3A6_9FLAO</name>
<dbReference type="EMBL" id="CP134536">
    <property type="protein sequence ID" value="WNH12585.1"/>
    <property type="molecule type" value="Genomic_DNA"/>
</dbReference>
<reference evidence="2 3" key="1">
    <citation type="submission" date="2023-09" db="EMBL/GenBank/DDBJ databases">
        <title>Thalassobella suaedae gen. nov., sp. nov., a marine bacterium of the family Flavobacteriaceae isolated from a halophyte Suaeda japonica.</title>
        <authorList>
            <person name="Lee S.Y."/>
            <person name="Hwang C.Y."/>
        </authorList>
    </citation>
    <scope>NUCLEOTIDE SEQUENCE [LARGE SCALE GENOMIC DNA]</scope>
    <source>
        <strain evidence="2 3">HL-DH10</strain>
    </source>
</reference>
<accession>A0ABY9Y3A6</accession>
<proteinExistence type="predicted"/>
<protein>
    <recommendedName>
        <fullName evidence="1">Beta-xylosidase C-terminal Concanavalin A-like domain-containing protein</fullName>
    </recommendedName>
</protein>
<organism evidence="2 3">
    <name type="scientific">Thalassobellus suaedae</name>
    <dbReference type="NCBI Taxonomy" id="3074124"/>
    <lineage>
        <taxon>Bacteria</taxon>
        <taxon>Pseudomonadati</taxon>
        <taxon>Bacteroidota</taxon>
        <taxon>Flavobacteriia</taxon>
        <taxon>Flavobacteriales</taxon>
        <taxon>Flavobacteriaceae</taxon>
        <taxon>Thalassobellus</taxon>
    </lineage>
</organism>
<dbReference type="RefSeq" id="WP_415862566.1">
    <property type="nucleotide sequence ID" value="NZ_CP134536.1"/>
</dbReference>
<evidence type="ECO:0000313" key="3">
    <source>
        <dbReference type="Proteomes" id="UP001303407"/>
    </source>
</evidence>
<keyword evidence="3" id="KW-1185">Reference proteome</keyword>
<gene>
    <name evidence="2" type="ORF">RHP49_17060</name>
</gene>
<dbReference type="Pfam" id="PF17851">
    <property type="entry name" value="GH43_C2"/>
    <property type="match status" value="1"/>
</dbReference>